<dbReference type="Proteomes" id="UP000674234">
    <property type="component" value="Unassembled WGS sequence"/>
</dbReference>
<proteinExistence type="predicted"/>
<feature type="transmembrane region" description="Helical" evidence="2">
    <location>
        <begin position="61"/>
        <end position="79"/>
    </location>
</feature>
<feature type="transmembrane region" description="Helical" evidence="2">
    <location>
        <begin position="34"/>
        <end position="55"/>
    </location>
</feature>
<evidence type="ECO:0000313" key="4">
    <source>
        <dbReference type="Proteomes" id="UP000674234"/>
    </source>
</evidence>
<keyword evidence="2" id="KW-1133">Transmembrane helix</keyword>
<reference evidence="3" key="1">
    <citation type="submission" date="2021-02" db="EMBL/GenBank/DDBJ databases">
        <title>Draft genome sequence of Microbispora sp. RL4-1S isolated from rice leaves in Thailand.</title>
        <authorList>
            <person name="Muangham S."/>
            <person name="Duangmal K."/>
        </authorList>
    </citation>
    <scope>NUCLEOTIDE SEQUENCE</scope>
    <source>
        <strain evidence="3">RL4-1S</strain>
    </source>
</reference>
<feature type="region of interest" description="Disordered" evidence="1">
    <location>
        <begin position="179"/>
        <end position="213"/>
    </location>
</feature>
<protein>
    <submittedName>
        <fullName evidence="3">Uncharacterized protein</fullName>
    </submittedName>
</protein>
<keyword evidence="2" id="KW-0472">Membrane</keyword>
<feature type="transmembrane region" description="Helical" evidence="2">
    <location>
        <begin position="154"/>
        <end position="172"/>
    </location>
</feature>
<accession>A0A940WGS5</accession>
<feature type="transmembrane region" description="Helical" evidence="2">
    <location>
        <begin position="112"/>
        <end position="134"/>
    </location>
</feature>
<evidence type="ECO:0000256" key="1">
    <source>
        <dbReference type="SAM" id="MobiDB-lite"/>
    </source>
</evidence>
<dbReference type="AlphaFoldDB" id="A0A940WGS5"/>
<evidence type="ECO:0000313" key="3">
    <source>
        <dbReference type="EMBL" id="MBP2704513.1"/>
    </source>
</evidence>
<gene>
    <name evidence="3" type="ORF">JOL79_11880</name>
</gene>
<comment type="caution">
    <text evidence="3">The sequence shown here is derived from an EMBL/GenBank/DDBJ whole genome shotgun (WGS) entry which is preliminary data.</text>
</comment>
<evidence type="ECO:0000256" key="2">
    <source>
        <dbReference type="SAM" id="Phobius"/>
    </source>
</evidence>
<dbReference type="EMBL" id="JAFCNB010000005">
    <property type="protein sequence ID" value="MBP2704513.1"/>
    <property type="molecule type" value="Genomic_DNA"/>
</dbReference>
<keyword evidence="2" id="KW-0812">Transmembrane</keyword>
<keyword evidence="4" id="KW-1185">Reference proteome</keyword>
<sequence length="213" mass="22485">MRASLSVRLARSVLLDRLRTSRRRRAPLRRGRGLAPWVLLVGGLTVLGAATTLAGRERSPAAVIGLVLAAQIFLHELLAQPVRPLSAPRVPVAAMPGAHDHALSVYAQGHALSVHAGMFTAHLVAALLTGWWLSRGEALLWSILRGIGAGAADGLVPLLTLLTLLTLLWAGARVRTPGGDAVRADRPTARPYGPPLTAAGSRASFPHPHTEMP</sequence>
<organism evidence="3 4">
    <name type="scientific">Microbispora oryzae</name>
    <dbReference type="NCBI Taxonomy" id="2806554"/>
    <lineage>
        <taxon>Bacteria</taxon>
        <taxon>Bacillati</taxon>
        <taxon>Actinomycetota</taxon>
        <taxon>Actinomycetes</taxon>
        <taxon>Streptosporangiales</taxon>
        <taxon>Streptosporangiaceae</taxon>
        <taxon>Microbispora</taxon>
    </lineage>
</organism>
<name>A0A940WGS5_9ACTN</name>
<dbReference type="RefSeq" id="WP_210155811.1">
    <property type="nucleotide sequence ID" value="NZ_JAFCNB010000005.1"/>
</dbReference>